<dbReference type="GO" id="GO:0016787">
    <property type="term" value="F:hydrolase activity"/>
    <property type="evidence" value="ECO:0007669"/>
    <property type="project" value="UniProtKB-KW"/>
</dbReference>
<accession>A0ABS5JUQ7</accession>
<evidence type="ECO:0000256" key="1">
    <source>
        <dbReference type="ARBA" id="ARBA00001913"/>
    </source>
</evidence>
<feature type="domain" description="Glycosyl-hydrolase 97 catalytic" evidence="6">
    <location>
        <begin position="305"/>
        <end position="468"/>
    </location>
</feature>
<dbReference type="SUPFAM" id="SSF51445">
    <property type="entry name" value="(Trans)glycosidases"/>
    <property type="match status" value="1"/>
</dbReference>
<proteinExistence type="predicted"/>
<keyword evidence="5" id="KW-0326">Glycosidase</keyword>
<dbReference type="Gene3D" id="3.20.20.70">
    <property type="entry name" value="Aldolase class I"/>
    <property type="match status" value="1"/>
</dbReference>
<dbReference type="InterPro" id="IPR017853">
    <property type="entry name" value="GH"/>
</dbReference>
<dbReference type="Proteomes" id="UP000708576">
    <property type="component" value="Unassembled WGS sequence"/>
</dbReference>
<evidence type="ECO:0000256" key="5">
    <source>
        <dbReference type="ARBA" id="ARBA00023295"/>
    </source>
</evidence>
<reference evidence="9 10" key="1">
    <citation type="journal article" date="2015" name="Int. J. Syst. Evol. Microbiol.">
        <title>Carboxylicivirga linearis sp. nov., isolated from a sea cucumber culture pond.</title>
        <authorList>
            <person name="Wang F.Q."/>
            <person name="Zhou Y.X."/>
            <person name="Lin X.Z."/>
            <person name="Chen G.J."/>
            <person name="Du Z.J."/>
        </authorList>
    </citation>
    <scope>NUCLEOTIDE SEQUENCE [LARGE SCALE GENOMIC DNA]</scope>
    <source>
        <strain evidence="9 10">FB218</strain>
    </source>
</reference>
<dbReference type="Pfam" id="PF10566">
    <property type="entry name" value="Glyco_hydro_97"/>
    <property type="match status" value="1"/>
</dbReference>
<keyword evidence="10" id="KW-1185">Reference proteome</keyword>
<dbReference type="RefSeq" id="WP_212215863.1">
    <property type="nucleotide sequence ID" value="NZ_JAGUCO010000005.1"/>
</dbReference>
<evidence type="ECO:0000259" key="8">
    <source>
        <dbReference type="Pfam" id="PF14509"/>
    </source>
</evidence>
<dbReference type="InterPro" id="IPR013780">
    <property type="entry name" value="Glyco_hydro_b"/>
</dbReference>
<dbReference type="EMBL" id="JAGUCO010000005">
    <property type="protein sequence ID" value="MBS2098631.1"/>
    <property type="molecule type" value="Genomic_DNA"/>
</dbReference>
<organism evidence="9 10">
    <name type="scientific">Carboxylicivirga linearis</name>
    <dbReference type="NCBI Taxonomy" id="1628157"/>
    <lineage>
        <taxon>Bacteria</taxon>
        <taxon>Pseudomonadati</taxon>
        <taxon>Bacteroidota</taxon>
        <taxon>Bacteroidia</taxon>
        <taxon>Marinilabiliales</taxon>
        <taxon>Marinilabiliaceae</taxon>
        <taxon>Carboxylicivirga</taxon>
    </lineage>
</organism>
<evidence type="ECO:0000313" key="9">
    <source>
        <dbReference type="EMBL" id="MBS2098631.1"/>
    </source>
</evidence>
<dbReference type="InterPro" id="IPR029486">
    <property type="entry name" value="GH97_N"/>
</dbReference>
<dbReference type="InterPro" id="IPR013785">
    <property type="entry name" value="Aldolase_TIM"/>
</dbReference>
<evidence type="ECO:0000259" key="6">
    <source>
        <dbReference type="Pfam" id="PF10566"/>
    </source>
</evidence>
<dbReference type="Pfam" id="PF14509">
    <property type="entry name" value="GH97_C"/>
    <property type="match status" value="1"/>
</dbReference>
<evidence type="ECO:0000256" key="3">
    <source>
        <dbReference type="ARBA" id="ARBA00022801"/>
    </source>
</evidence>
<dbReference type="Gene3D" id="2.60.40.1180">
    <property type="entry name" value="Golgi alpha-mannosidase II"/>
    <property type="match status" value="1"/>
</dbReference>
<comment type="caution">
    <text evidence="9">The sequence shown here is derived from an EMBL/GenBank/DDBJ whole genome shotgun (WGS) entry which is preliminary data.</text>
</comment>
<sequence>MKLVLSKITQRYLPLLSLSALLFYSCQTTKQSEVTSPGGTIKTIVNSENGLQYSVVYNEDTLLTNSEIDITLKGFDKLDNFEIISLTKTAANNTWEHVWGKRKTVSDHYNELQLQLKEIKSNVIIDLYVRAYNDGVGIRYGFPKQDALTKIELTQEKTQFSFADDYTVWAADYKNYKSSQEQPFPKGKLSDIQAQQLIAMPLLVETSNQNYAVITEANLTDWAGAFLRLDETKPNTIVTDLAPLPKDSTLCVIRETPALSPWRTIMLGNTAGDLIESDLIANLNDPVTYDDVSWIQPGASAWDWWWSNKYAPSADFVLGPNQETMKYYIDFASEMGWQYQIVDWQWYGEPFGPDGDANPDVDITTCIDGINIEELVKYAASKNVKIILWGHWKSMNKQMDEALALYEKWGVAGIKIDFMDRQDQEMVNYYHKLVKKAAEHHLVVDFHGAYKPTGVSRTYPNLITREGVMGNEYNKWSHDVTPEHNVTLPFTRGLLGEMDYTPVSFNNVRPDQFVTEDKAKDLAPMVMSTRCHQLAMPVVYESAFTVFCDSPDRYKTGVGLYFLKSIPTTWDETKVLNASVGNYLTVARKAGDLWYIGSMTDADERELTIDFSFLDEGKYKATLFEDAADANENPANAVQTEKEISNTDKLTFKMAKGGGFAAIIKKK</sequence>
<dbReference type="PROSITE" id="PS51257">
    <property type="entry name" value="PROKAR_LIPOPROTEIN"/>
    <property type="match status" value="1"/>
</dbReference>
<evidence type="ECO:0000259" key="7">
    <source>
        <dbReference type="Pfam" id="PF14508"/>
    </source>
</evidence>
<dbReference type="PANTHER" id="PTHR35803:SF2">
    <property type="entry name" value="RETAINING ALPHA-GALACTOSIDASE"/>
    <property type="match status" value="1"/>
</dbReference>
<keyword evidence="3 9" id="KW-0378">Hydrolase</keyword>
<dbReference type="InterPro" id="IPR029483">
    <property type="entry name" value="GH97_C"/>
</dbReference>
<comment type="cofactor">
    <cofactor evidence="1">
        <name>Ca(2+)</name>
        <dbReference type="ChEBI" id="CHEBI:29108"/>
    </cofactor>
</comment>
<dbReference type="InterPro" id="IPR052720">
    <property type="entry name" value="Glycosyl_hydrolase_97"/>
</dbReference>
<evidence type="ECO:0000256" key="2">
    <source>
        <dbReference type="ARBA" id="ARBA00011245"/>
    </source>
</evidence>
<keyword evidence="4" id="KW-0106">Calcium</keyword>
<dbReference type="Pfam" id="PF14508">
    <property type="entry name" value="GH97_N"/>
    <property type="match status" value="1"/>
</dbReference>
<name>A0ABS5JUQ7_9BACT</name>
<dbReference type="Gene3D" id="2.70.98.10">
    <property type="match status" value="1"/>
</dbReference>
<protein>
    <submittedName>
        <fullName evidence="9">Glycoside hydrolase family 97 protein</fullName>
    </submittedName>
</protein>
<comment type="subunit">
    <text evidence="2">Monomer.</text>
</comment>
<feature type="domain" description="Glycosyl-hydrolase 97 N-terminal" evidence="7">
    <location>
        <begin position="34"/>
        <end position="286"/>
    </location>
</feature>
<evidence type="ECO:0000256" key="4">
    <source>
        <dbReference type="ARBA" id="ARBA00022837"/>
    </source>
</evidence>
<gene>
    <name evidence="9" type="ORF">KEM10_10105</name>
</gene>
<evidence type="ECO:0000313" key="10">
    <source>
        <dbReference type="Proteomes" id="UP000708576"/>
    </source>
</evidence>
<dbReference type="PANTHER" id="PTHR35803">
    <property type="entry name" value="GLUCAN 1,4-ALPHA-GLUCOSIDASE SUSB-RELATED"/>
    <property type="match status" value="1"/>
</dbReference>
<dbReference type="InterPro" id="IPR014718">
    <property type="entry name" value="GH-type_carb-bd"/>
</dbReference>
<feature type="domain" description="Glycosyl-hydrolase 97 C-terminal oligomerisation" evidence="8">
    <location>
        <begin position="569"/>
        <end position="665"/>
    </location>
</feature>
<dbReference type="InterPro" id="IPR019563">
    <property type="entry name" value="GH97_catalytic"/>
</dbReference>